<comment type="caution">
    <text evidence="2">The sequence shown here is derived from an EMBL/GenBank/DDBJ whole genome shotgun (WGS) entry which is preliminary data.</text>
</comment>
<protein>
    <submittedName>
        <fullName evidence="2">Uncharacterized protein</fullName>
    </submittedName>
</protein>
<dbReference type="Proteomes" id="UP000700596">
    <property type="component" value="Unassembled WGS sequence"/>
</dbReference>
<gene>
    <name evidence="2" type="ORF">B0J11DRAFT_512931</name>
</gene>
<feature type="region of interest" description="Disordered" evidence="1">
    <location>
        <begin position="140"/>
        <end position="186"/>
    </location>
</feature>
<dbReference type="EMBL" id="JAGMWT010000033">
    <property type="protein sequence ID" value="KAH7109274.1"/>
    <property type="molecule type" value="Genomic_DNA"/>
</dbReference>
<name>A0A9P9CYP1_9PLEO</name>
<sequence length="221" mass="22411">MGCFTHGCQCQGAECTCKRCRSSCLTFTFNGRNPSNTSSQGGGHNLTTFTSGGGPPYASSGAGGHLPAQTTYGNAGGYVGNTGGYAGNTGGYSVNTGGYGSNTGGAGGYPSAQTNYSTAGVHPSVQTNYGNASGYGGNTSGAGGYQAQSGSTQPVEAGATHQSNNHEMGSRTPPIRPRELDSSPAPTISYLPNNVRSYQEQLSYREKLYVPNTAILSALSA</sequence>
<evidence type="ECO:0000313" key="2">
    <source>
        <dbReference type="EMBL" id="KAH7109274.1"/>
    </source>
</evidence>
<proteinExistence type="predicted"/>
<feature type="region of interest" description="Disordered" evidence="1">
    <location>
        <begin position="35"/>
        <end position="65"/>
    </location>
</feature>
<evidence type="ECO:0000256" key="1">
    <source>
        <dbReference type="SAM" id="MobiDB-lite"/>
    </source>
</evidence>
<feature type="compositionally biased region" description="Polar residues" evidence="1">
    <location>
        <begin position="35"/>
        <end position="50"/>
    </location>
</feature>
<organism evidence="2 3">
    <name type="scientific">Dendryphion nanum</name>
    <dbReference type="NCBI Taxonomy" id="256645"/>
    <lineage>
        <taxon>Eukaryota</taxon>
        <taxon>Fungi</taxon>
        <taxon>Dikarya</taxon>
        <taxon>Ascomycota</taxon>
        <taxon>Pezizomycotina</taxon>
        <taxon>Dothideomycetes</taxon>
        <taxon>Pleosporomycetidae</taxon>
        <taxon>Pleosporales</taxon>
        <taxon>Torulaceae</taxon>
        <taxon>Dendryphion</taxon>
    </lineage>
</organism>
<accession>A0A9P9CYP1</accession>
<dbReference type="AlphaFoldDB" id="A0A9P9CYP1"/>
<reference evidence="2" key="1">
    <citation type="journal article" date="2021" name="Nat. Commun.">
        <title>Genetic determinants of endophytism in the Arabidopsis root mycobiome.</title>
        <authorList>
            <person name="Mesny F."/>
            <person name="Miyauchi S."/>
            <person name="Thiergart T."/>
            <person name="Pickel B."/>
            <person name="Atanasova L."/>
            <person name="Karlsson M."/>
            <person name="Huettel B."/>
            <person name="Barry K.W."/>
            <person name="Haridas S."/>
            <person name="Chen C."/>
            <person name="Bauer D."/>
            <person name="Andreopoulos W."/>
            <person name="Pangilinan J."/>
            <person name="LaButti K."/>
            <person name="Riley R."/>
            <person name="Lipzen A."/>
            <person name="Clum A."/>
            <person name="Drula E."/>
            <person name="Henrissat B."/>
            <person name="Kohler A."/>
            <person name="Grigoriev I.V."/>
            <person name="Martin F.M."/>
            <person name="Hacquard S."/>
        </authorList>
    </citation>
    <scope>NUCLEOTIDE SEQUENCE</scope>
    <source>
        <strain evidence="2">MPI-CAGE-CH-0243</strain>
    </source>
</reference>
<keyword evidence="3" id="KW-1185">Reference proteome</keyword>
<evidence type="ECO:0000313" key="3">
    <source>
        <dbReference type="Proteomes" id="UP000700596"/>
    </source>
</evidence>